<feature type="transmembrane region" description="Helical" evidence="7">
    <location>
        <begin position="559"/>
        <end position="585"/>
    </location>
</feature>
<feature type="transmembrane region" description="Helical" evidence="7">
    <location>
        <begin position="402"/>
        <end position="427"/>
    </location>
</feature>
<comment type="caution">
    <text evidence="8">The sequence shown here is derived from an EMBL/GenBank/DDBJ whole genome shotgun (WGS) entry which is preliminary data.</text>
</comment>
<feature type="transmembrane region" description="Helical" evidence="7">
    <location>
        <begin position="592"/>
        <end position="616"/>
    </location>
</feature>
<evidence type="ECO:0000256" key="1">
    <source>
        <dbReference type="ARBA" id="ARBA00004141"/>
    </source>
</evidence>
<evidence type="ECO:0000256" key="7">
    <source>
        <dbReference type="RuleBase" id="RU363079"/>
    </source>
</evidence>
<dbReference type="InterPro" id="IPR036259">
    <property type="entry name" value="MFS_trans_sf"/>
</dbReference>
<evidence type="ECO:0000256" key="3">
    <source>
        <dbReference type="ARBA" id="ARBA00022692"/>
    </source>
</evidence>
<dbReference type="InterPro" id="IPR004240">
    <property type="entry name" value="EMP70"/>
</dbReference>
<dbReference type="AlphaFoldDB" id="A0A0N0P948"/>
<dbReference type="GO" id="GO:0005737">
    <property type="term" value="C:cytoplasm"/>
    <property type="evidence" value="ECO:0007669"/>
    <property type="project" value="UniProtKB-ARBA"/>
</dbReference>
<proteinExistence type="inferred from homology"/>
<accession>A0A0N0P948</accession>
<protein>
    <recommendedName>
        <fullName evidence="7">Transmembrane 9 superfamily member</fullName>
    </recommendedName>
</protein>
<evidence type="ECO:0000313" key="9">
    <source>
        <dbReference type="Proteomes" id="UP000038009"/>
    </source>
</evidence>
<keyword evidence="3 7" id="KW-0812">Transmembrane</keyword>
<evidence type="ECO:0000256" key="2">
    <source>
        <dbReference type="ARBA" id="ARBA00005227"/>
    </source>
</evidence>
<name>A0A0N0P948_LEPSE</name>
<keyword evidence="4" id="KW-0732">Signal</keyword>
<dbReference type="Proteomes" id="UP000038009">
    <property type="component" value="Unassembled WGS sequence"/>
</dbReference>
<dbReference type="VEuPathDB" id="TriTrypDB:Lsey_0002_0130"/>
<dbReference type="Pfam" id="PF02990">
    <property type="entry name" value="EMP70"/>
    <property type="match status" value="1"/>
</dbReference>
<comment type="similarity">
    <text evidence="2 7">Belongs to the nonaspanin (TM9SF) (TC 9.A.2) family.</text>
</comment>
<feature type="transmembrane region" description="Helical" evidence="7">
    <location>
        <begin position="369"/>
        <end position="396"/>
    </location>
</feature>
<feature type="transmembrane region" description="Helical" evidence="7">
    <location>
        <begin position="636"/>
        <end position="657"/>
    </location>
</feature>
<keyword evidence="9" id="KW-1185">Reference proteome</keyword>
<gene>
    <name evidence="8" type="ORF">ABL78_0125</name>
</gene>
<evidence type="ECO:0000256" key="4">
    <source>
        <dbReference type="ARBA" id="ARBA00022729"/>
    </source>
</evidence>
<feature type="transmembrane region" description="Helical" evidence="7">
    <location>
        <begin position="525"/>
        <end position="547"/>
    </location>
</feature>
<dbReference type="OrthoDB" id="1666796at2759"/>
<evidence type="ECO:0000256" key="5">
    <source>
        <dbReference type="ARBA" id="ARBA00022989"/>
    </source>
</evidence>
<keyword evidence="5 7" id="KW-1133">Transmembrane helix</keyword>
<organism evidence="8 9">
    <name type="scientific">Leptomonas seymouri</name>
    <dbReference type="NCBI Taxonomy" id="5684"/>
    <lineage>
        <taxon>Eukaryota</taxon>
        <taxon>Discoba</taxon>
        <taxon>Euglenozoa</taxon>
        <taxon>Kinetoplastea</taxon>
        <taxon>Metakinetoplastina</taxon>
        <taxon>Trypanosomatida</taxon>
        <taxon>Trypanosomatidae</taxon>
        <taxon>Leishmaniinae</taxon>
        <taxon>Leptomonas</taxon>
    </lineage>
</organism>
<evidence type="ECO:0000256" key="6">
    <source>
        <dbReference type="ARBA" id="ARBA00023136"/>
    </source>
</evidence>
<evidence type="ECO:0000313" key="8">
    <source>
        <dbReference type="EMBL" id="KPI90689.1"/>
    </source>
</evidence>
<dbReference type="OMA" id="RWWWIAY"/>
<sequence length="667" mass="75153">MPRTHAAQRRLPTRLGIAIACCILLSAFTPAVSAFYIPGSKEKSYKKNESIPFNVNSLRSSSEAFPIDYTSMPFCQPKDLKQKSESLGEVIWGDRQYNSLYSARMLQDVPCMALPDCDPNENTKNLLKNNKLERMINSFYRVYMNIDNLPAFTNATKDSDSLMMKCSEKLQKGLSFVRQRGFPLGISKKCGTNGALLNNHLDFIIHYNFDSRSTKDSSDPQYIVVGLEVEAYSIAWPSLQKCTEIGSTSIEQSAKMWGAVELMKVRDSQQPVYWTYSYTWKKSTLRWGTRWDWYLTSADAGEPANHIRSIILSTVVVLFTGSSVFCLLLRALHKDFNRYNSEDPEDMQEETGWKLIHADVFRPPFYANWLAIFVANGCQVISTFAIVLIVATLGFLSPSRRGSLLSALLFTAIFTSIIGGYVCGVMLQYLNCRAWKHIFMCSLTLPSGLLVMYVFITIINAAHSATTAVPFVRLLQVVVLVAAVSLPLTVLGGSIAFRQQPMTNPTRVGRLAREIPEQNVLNRPLFAYGFFPCVPLIVVSIEVYYIMQDLWAGQIYYSFGFLTLTALIWMMACALVSISCLYYVLCNENHRWWWVAYFVPGGAGVHMFALCLMFFVSQRNMVSFASTVLFFAYMGMFAYMYGLAAGAIGVIASITFVRRIYASIKID</sequence>
<dbReference type="PANTHER" id="PTHR10766:SF111">
    <property type="entry name" value="TRANSMEMBRANE 9 SUPERFAMILY MEMBER 2"/>
    <property type="match status" value="1"/>
</dbReference>
<dbReference type="PANTHER" id="PTHR10766">
    <property type="entry name" value="TRANSMEMBRANE 9 SUPERFAMILY PROTEIN"/>
    <property type="match status" value="1"/>
</dbReference>
<feature type="transmembrane region" description="Helical" evidence="7">
    <location>
        <begin position="310"/>
        <end position="329"/>
    </location>
</feature>
<keyword evidence="6 7" id="KW-0472">Membrane</keyword>
<dbReference type="GO" id="GO:0016020">
    <property type="term" value="C:membrane"/>
    <property type="evidence" value="ECO:0007669"/>
    <property type="project" value="UniProtKB-SubCell"/>
</dbReference>
<dbReference type="EMBL" id="LJSK01000002">
    <property type="protein sequence ID" value="KPI90689.1"/>
    <property type="molecule type" value="Genomic_DNA"/>
</dbReference>
<dbReference type="GO" id="GO:0072657">
    <property type="term" value="P:protein localization to membrane"/>
    <property type="evidence" value="ECO:0007669"/>
    <property type="project" value="TreeGrafter"/>
</dbReference>
<feature type="transmembrane region" description="Helical" evidence="7">
    <location>
        <begin position="439"/>
        <end position="462"/>
    </location>
</feature>
<reference evidence="8 9" key="1">
    <citation type="journal article" date="2015" name="PLoS Pathog.">
        <title>Leptomonas seymouri: Adaptations to the Dixenous Life Cycle Analyzed by Genome Sequencing, Transcriptome Profiling and Co-infection with Leishmania donovani.</title>
        <authorList>
            <person name="Kraeva N."/>
            <person name="Butenko A."/>
            <person name="Hlavacova J."/>
            <person name="Kostygov A."/>
            <person name="Myskova J."/>
            <person name="Grybchuk D."/>
            <person name="Lestinova T."/>
            <person name="Votypka J."/>
            <person name="Volf P."/>
            <person name="Opperdoes F."/>
            <person name="Flegontov P."/>
            <person name="Lukes J."/>
            <person name="Yurchenko V."/>
        </authorList>
    </citation>
    <scope>NUCLEOTIDE SEQUENCE [LARGE SCALE GENOMIC DNA]</scope>
    <source>
        <strain evidence="8 9">ATCC 30220</strain>
    </source>
</reference>
<dbReference type="SUPFAM" id="SSF103473">
    <property type="entry name" value="MFS general substrate transporter"/>
    <property type="match status" value="1"/>
</dbReference>
<feature type="transmembrane region" description="Helical" evidence="7">
    <location>
        <begin position="474"/>
        <end position="497"/>
    </location>
</feature>
<comment type="subcellular location">
    <subcellularLocation>
        <location evidence="1">Membrane</location>
        <topology evidence="1">Multi-pass membrane protein</topology>
    </subcellularLocation>
</comment>